<gene>
    <name evidence="1" type="ordered locus">RPC_0169</name>
</gene>
<dbReference type="eggNOG" id="ENOG50330ZQ">
    <property type="taxonomic scope" value="Bacteria"/>
</dbReference>
<dbReference type="KEGG" id="rpc:RPC_0169"/>
<evidence type="ECO:0008006" key="2">
    <source>
        <dbReference type="Google" id="ProtNLM"/>
    </source>
</evidence>
<dbReference type="AlphaFoldDB" id="Q21CZ2"/>
<dbReference type="EMBL" id="CP000301">
    <property type="protein sequence ID" value="ABD85744.1"/>
    <property type="molecule type" value="Genomic_DNA"/>
</dbReference>
<organism evidence="1">
    <name type="scientific">Rhodopseudomonas palustris (strain BisB18)</name>
    <dbReference type="NCBI Taxonomy" id="316056"/>
    <lineage>
        <taxon>Bacteria</taxon>
        <taxon>Pseudomonadati</taxon>
        <taxon>Pseudomonadota</taxon>
        <taxon>Alphaproteobacteria</taxon>
        <taxon>Hyphomicrobiales</taxon>
        <taxon>Nitrobacteraceae</taxon>
        <taxon>Rhodopseudomonas</taxon>
    </lineage>
</organism>
<dbReference type="HOGENOM" id="CLU_778182_0_0_5"/>
<name>Q21CZ2_RHOPB</name>
<dbReference type="RefSeq" id="WP_011470652.1">
    <property type="nucleotide sequence ID" value="NC_007925.1"/>
</dbReference>
<protein>
    <recommendedName>
        <fullName evidence="2">Glycosyltransferase family 1 protein</fullName>
    </recommendedName>
</protein>
<accession>Q21CZ2</accession>
<reference evidence="1" key="1">
    <citation type="submission" date="2006-03" db="EMBL/GenBank/DDBJ databases">
        <title>Complete sequence of Rhodopseudomonas palustris BisB18.</title>
        <authorList>
            <consortium name="US DOE Joint Genome Institute"/>
            <person name="Copeland A."/>
            <person name="Lucas S."/>
            <person name="Lapidus A."/>
            <person name="Barry K."/>
            <person name="Detter J.C."/>
            <person name="Glavina del Rio T."/>
            <person name="Hammon N."/>
            <person name="Israni S."/>
            <person name="Dalin E."/>
            <person name="Tice H."/>
            <person name="Pitluck S."/>
            <person name="Chain P."/>
            <person name="Malfatti S."/>
            <person name="Shin M."/>
            <person name="Vergez L."/>
            <person name="Schmutz J."/>
            <person name="Larimer F."/>
            <person name="Land M."/>
            <person name="Hauser L."/>
            <person name="Pelletier D.A."/>
            <person name="Kyrpides N."/>
            <person name="Anderson I."/>
            <person name="Oda Y."/>
            <person name="Harwood C.S."/>
            <person name="Richardson P."/>
        </authorList>
    </citation>
    <scope>NUCLEOTIDE SEQUENCE [LARGE SCALE GENOMIC DNA]</scope>
    <source>
        <strain evidence="1">BisB18</strain>
    </source>
</reference>
<evidence type="ECO:0000313" key="1">
    <source>
        <dbReference type="EMBL" id="ABD85744.1"/>
    </source>
</evidence>
<sequence length="373" mass="42323">MVVSGNPERAVPQFDISGLRILEIGSGYFKKQYPDQTTLLWSATKFSDDFPLIDGFSTPDRVLRELAAAAEGRYDVVIANTVRYSPWHPRYWARAPFNTPRHPWASLTRQFGVEMLRWAKVPVPLVAIDMDDSFGIGTDSVFLLDKAKVFFKRELPVDKWQVLYGTIHPHLPTLRYRNSDKWRRRMDKLQPISLPQFKYDERWRDAAFPEKTHDIFFSGSVNGNSTVRSAGVPELERLKALGYRIDQPTERLPYAAFLERMSHSWLAWSPEGMGWDCYRHYEAAIVQSVPVINHPTILRHAPMLGGVHAVYYDVEPGGLERAVVAALADKDRLCSMAKAARDNAFSHHVLKAYCDHILRAALAPEGDAGAATV</sequence>
<dbReference type="OrthoDB" id="516273at2"/>
<proteinExistence type="predicted"/>